<keyword evidence="4 5" id="KW-0687">Ribonucleoprotein</keyword>
<dbReference type="Pfam" id="PF01667">
    <property type="entry name" value="Ribosomal_S27e"/>
    <property type="match status" value="1"/>
</dbReference>
<comment type="similarity">
    <text evidence="1 5">Belongs to the eukaryotic ribosomal protein eS27 family.</text>
</comment>
<organism evidence="6 7">
    <name type="scientific">Cucurbita moschata</name>
    <name type="common">Winter crookneck squash</name>
    <name type="synonym">Cucurbita pepo var. moschata</name>
    <dbReference type="NCBI Taxonomy" id="3662"/>
    <lineage>
        <taxon>Eukaryota</taxon>
        <taxon>Viridiplantae</taxon>
        <taxon>Streptophyta</taxon>
        <taxon>Embryophyta</taxon>
        <taxon>Tracheophyta</taxon>
        <taxon>Spermatophyta</taxon>
        <taxon>Magnoliopsida</taxon>
        <taxon>eudicotyledons</taxon>
        <taxon>Gunneridae</taxon>
        <taxon>Pentapetalae</taxon>
        <taxon>rosids</taxon>
        <taxon>fabids</taxon>
        <taxon>Cucurbitales</taxon>
        <taxon>Cucurbitaceae</taxon>
        <taxon>Cucurbiteae</taxon>
        <taxon>Cucurbita</taxon>
    </lineage>
</organism>
<protein>
    <recommendedName>
        <fullName evidence="5">40S ribosomal protein S27</fullName>
    </recommendedName>
</protein>
<evidence type="ECO:0000313" key="7">
    <source>
        <dbReference type="RefSeq" id="XP_022953224.1"/>
    </source>
</evidence>
<proteinExistence type="inferred from homology"/>
<dbReference type="InterPro" id="IPR011332">
    <property type="entry name" value="Ribosomal_zn-bd"/>
</dbReference>
<dbReference type="AlphaFoldDB" id="A0A6J1GP15"/>
<dbReference type="GO" id="GO:0006412">
    <property type="term" value="P:translation"/>
    <property type="evidence" value="ECO:0007669"/>
    <property type="project" value="InterPro"/>
</dbReference>
<reference evidence="7" key="1">
    <citation type="submission" date="2025-08" db="UniProtKB">
        <authorList>
            <consortium name="RefSeq"/>
        </authorList>
    </citation>
    <scope>IDENTIFICATION</scope>
    <source>
        <tissue evidence="7">Young leaves</tissue>
    </source>
</reference>
<dbReference type="InterPro" id="IPR023407">
    <property type="entry name" value="Ribosomal_eS27_Zn-bd_dom_sf"/>
</dbReference>
<evidence type="ECO:0000256" key="2">
    <source>
        <dbReference type="ARBA" id="ARBA00022833"/>
    </source>
</evidence>
<gene>
    <name evidence="7" type="primary">LOC111455834</name>
</gene>
<dbReference type="Gene3D" id="2.20.25.100">
    <property type="entry name" value="Zn-binding ribosomal proteins"/>
    <property type="match status" value="1"/>
</dbReference>
<keyword evidence="5" id="KW-0479">Metal-binding</keyword>
<dbReference type="FunFam" id="2.20.25.100:FF:000001">
    <property type="entry name" value="40S ribosomal protein S27"/>
    <property type="match status" value="1"/>
</dbReference>
<dbReference type="Proteomes" id="UP000504609">
    <property type="component" value="Unplaced"/>
</dbReference>
<dbReference type="SUPFAM" id="SSF57829">
    <property type="entry name" value="Zn-binding ribosomal proteins"/>
    <property type="match status" value="1"/>
</dbReference>
<keyword evidence="6" id="KW-1185">Reference proteome</keyword>
<dbReference type="HAMAP" id="MF_00371">
    <property type="entry name" value="Ribosomal_eS27"/>
    <property type="match status" value="1"/>
</dbReference>
<dbReference type="GO" id="GO:1990904">
    <property type="term" value="C:ribonucleoprotein complex"/>
    <property type="evidence" value="ECO:0007669"/>
    <property type="project" value="UniProtKB-KW"/>
</dbReference>
<sequence length="209" mass="23929">MARGCYVPPFFIPRSFLLLVFRLILKLSCCFVPQLLFLRHLSYQLSIARQLAKPRPLPPSSREFMALGPLILPTFESFQPLLYIRPRRRSAPVSLHSSYRPVSLANSRWDFRVRDPDGCFLIIMVLQNDIDLLNPPAELEKRKHKLKRLVQSPNSFFMDVKCQGCFNITTVFSHSQTVVVCGNCQTVLCQPTGGRARLTEGCSFRRKGD</sequence>
<evidence type="ECO:0000256" key="5">
    <source>
        <dbReference type="RuleBase" id="RU000671"/>
    </source>
</evidence>
<accession>A0A6J1GP15</accession>
<keyword evidence="2 5" id="KW-0862">Zinc</keyword>
<keyword evidence="5" id="KW-0863">Zinc-finger</keyword>
<evidence type="ECO:0000313" key="6">
    <source>
        <dbReference type="Proteomes" id="UP000504609"/>
    </source>
</evidence>
<dbReference type="RefSeq" id="XP_022953224.1">
    <property type="nucleotide sequence ID" value="XM_023097456.1"/>
</dbReference>
<evidence type="ECO:0000256" key="3">
    <source>
        <dbReference type="ARBA" id="ARBA00022980"/>
    </source>
</evidence>
<dbReference type="InterPro" id="IPR000592">
    <property type="entry name" value="Ribosomal_eS27"/>
</dbReference>
<evidence type="ECO:0000256" key="4">
    <source>
        <dbReference type="ARBA" id="ARBA00023274"/>
    </source>
</evidence>
<name>A0A6J1GP15_CUCMO</name>
<comment type="cofactor">
    <cofactor evidence="5">
        <name>Zn(2+)</name>
        <dbReference type="ChEBI" id="CHEBI:29105"/>
    </cofactor>
    <text evidence="5">Binds 1 zinc ion per subunit.</text>
</comment>
<dbReference type="GeneID" id="111455834"/>
<dbReference type="PROSITE" id="PS01168">
    <property type="entry name" value="RIBOSOMAL_S27E"/>
    <property type="match status" value="1"/>
</dbReference>
<dbReference type="PANTHER" id="PTHR11594">
    <property type="entry name" value="40S RIBOSOMAL PROTEIN S27"/>
    <property type="match status" value="1"/>
</dbReference>
<dbReference type="GO" id="GO:0005840">
    <property type="term" value="C:ribosome"/>
    <property type="evidence" value="ECO:0007669"/>
    <property type="project" value="UniProtKB-KW"/>
</dbReference>
<dbReference type="GO" id="GO:0008270">
    <property type="term" value="F:zinc ion binding"/>
    <property type="evidence" value="ECO:0007669"/>
    <property type="project" value="UniProtKB-KW"/>
</dbReference>
<dbReference type="KEGG" id="cmos:111455834"/>
<evidence type="ECO:0000256" key="1">
    <source>
        <dbReference type="ARBA" id="ARBA00010919"/>
    </source>
</evidence>
<dbReference type="GO" id="GO:0003735">
    <property type="term" value="F:structural constituent of ribosome"/>
    <property type="evidence" value="ECO:0007669"/>
    <property type="project" value="InterPro"/>
</dbReference>
<keyword evidence="3 5" id="KW-0689">Ribosomal protein</keyword>